<protein>
    <recommendedName>
        <fullName evidence="1">RNA helicase</fullName>
        <ecNumber evidence="1">3.6.4.13</ecNumber>
    </recommendedName>
</protein>
<feature type="domain" description="Helicase C-terminal" evidence="10">
    <location>
        <begin position="396"/>
        <end position="555"/>
    </location>
</feature>
<feature type="non-terminal residue" evidence="12">
    <location>
        <position position="555"/>
    </location>
</feature>
<dbReference type="Proteomes" id="UP001381693">
    <property type="component" value="Unassembled WGS sequence"/>
</dbReference>
<dbReference type="InterPro" id="IPR014001">
    <property type="entry name" value="Helicase_ATP-bd"/>
</dbReference>
<dbReference type="PANTHER" id="PTHR47959">
    <property type="entry name" value="ATP-DEPENDENT RNA HELICASE RHLE-RELATED"/>
    <property type="match status" value="1"/>
</dbReference>
<dbReference type="InterPro" id="IPR011545">
    <property type="entry name" value="DEAD/DEAH_box_helicase_dom"/>
</dbReference>
<feature type="domain" description="Helicase ATP-binding" evidence="9">
    <location>
        <begin position="211"/>
        <end position="385"/>
    </location>
</feature>
<reference evidence="12 13" key="1">
    <citation type="submission" date="2023-11" db="EMBL/GenBank/DDBJ databases">
        <title>Halocaridina rubra genome assembly.</title>
        <authorList>
            <person name="Smith C."/>
        </authorList>
    </citation>
    <scope>NUCLEOTIDE SEQUENCE [LARGE SCALE GENOMIC DNA]</scope>
    <source>
        <strain evidence="12">EP-1</strain>
        <tissue evidence="12">Whole</tissue>
    </source>
</reference>
<dbReference type="GO" id="GO:0003724">
    <property type="term" value="F:RNA helicase activity"/>
    <property type="evidence" value="ECO:0007669"/>
    <property type="project" value="UniProtKB-EC"/>
</dbReference>
<feature type="domain" description="DEAD-box RNA helicase Q" evidence="11">
    <location>
        <begin position="180"/>
        <end position="208"/>
    </location>
</feature>
<dbReference type="PROSITE" id="PS51194">
    <property type="entry name" value="HELICASE_CTER"/>
    <property type="match status" value="1"/>
</dbReference>
<comment type="caution">
    <text evidence="12">The sequence shown here is derived from an EMBL/GenBank/DDBJ whole genome shotgun (WGS) entry which is preliminary data.</text>
</comment>
<evidence type="ECO:0000256" key="4">
    <source>
        <dbReference type="ARBA" id="ARBA00022806"/>
    </source>
</evidence>
<dbReference type="GO" id="GO:0005524">
    <property type="term" value="F:ATP binding"/>
    <property type="evidence" value="ECO:0007669"/>
    <property type="project" value="UniProtKB-KW"/>
</dbReference>
<dbReference type="EC" id="3.6.4.13" evidence="1"/>
<evidence type="ECO:0000259" key="11">
    <source>
        <dbReference type="PROSITE" id="PS51195"/>
    </source>
</evidence>
<evidence type="ECO:0000256" key="3">
    <source>
        <dbReference type="ARBA" id="ARBA00022801"/>
    </source>
</evidence>
<dbReference type="CDD" id="cd17947">
    <property type="entry name" value="DEADc_DDX27"/>
    <property type="match status" value="1"/>
</dbReference>
<feature type="region of interest" description="Disordered" evidence="8">
    <location>
        <begin position="97"/>
        <end position="128"/>
    </location>
</feature>
<evidence type="ECO:0000256" key="7">
    <source>
        <dbReference type="RuleBase" id="RU000492"/>
    </source>
</evidence>
<evidence type="ECO:0000256" key="2">
    <source>
        <dbReference type="ARBA" id="ARBA00022741"/>
    </source>
</evidence>
<feature type="short sequence motif" description="Q motif" evidence="6">
    <location>
        <begin position="180"/>
        <end position="208"/>
    </location>
</feature>
<dbReference type="GO" id="GO:0003676">
    <property type="term" value="F:nucleic acid binding"/>
    <property type="evidence" value="ECO:0007669"/>
    <property type="project" value="InterPro"/>
</dbReference>
<dbReference type="PANTHER" id="PTHR47959:SF1">
    <property type="entry name" value="ATP-DEPENDENT RNA HELICASE DBPA"/>
    <property type="match status" value="1"/>
</dbReference>
<dbReference type="AlphaFoldDB" id="A0AAN8X4I8"/>
<dbReference type="SMART" id="SM00487">
    <property type="entry name" value="DEXDc"/>
    <property type="match status" value="1"/>
</dbReference>
<dbReference type="CDD" id="cd18787">
    <property type="entry name" value="SF2_C_DEAD"/>
    <property type="match status" value="1"/>
</dbReference>
<evidence type="ECO:0000256" key="5">
    <source>
        <dbReference type="ARBA" id="ARBA00022840"/>
    </source>
</evidence>
<feature type="region of interest" description="Disordered" evidence="8">
    <location>
        <begin position="1"/>
        <end position="40"/>
    </location>
</feature>
<dbReference type="InterPro" id="IPR014014">
    <property type="entry name" value="RNA_helicase_DEAD_Q_motif"/>
</dbReference>
<keyword evidence="3 7" id="KW-0378">Hydrolase</keyword>
<keyword evidence="4 7" id="KW-0347">Helicase</keyword>
<dbReference type="InterPro" id="IPR001650">
    <property type="entry name" value="Helicase_C-like"/>
</dbReference>
<evidence type="ECO:0000313" key="13">
    <source>
        <dbReference type="Proteomes" id="UP001381693"/>
    </source>
</evidence>
<gene>
    <name evidence="12" type="primary">DDX27</name>
    <name evidence="12" type="ORF">SK128_028122</name>
</gene>
<dbReference type="PROSITE" id="PS51195">
    <property type="entry name" value="Q_MOTIF"/>
    <property type="match status" value="1"/>
</dbReference>
<evidence type="ECO:0000256" key="8">
    <source>
        <dbReference type="SAM" id="MobiDB-lite"/>
    </source>
</evidence>
<proteinExistence type="inferred from homology"/>
<sequence length="555" mass="62900">MEENSTTSERKTASEFGPGTIYSDDEIENYSGSGSESEEELIMRRKVGAAGDFFQDFTFVETIRDYQRDSWNDVLKYIKMPKERQLASRIERIRKEELQKEETQSKGSGVGQPIKEEDDDDGFVPDPDKKDMLRIRELDLMRKEKLKHRPDKDTRTLQQIEQDRINAEFFEDAPISEVDTTFLEMNLSRVLLKAVDSLGYDNPTPIQSATIPVALQGRDICGCAATGTGKTAAFILPILERLIFKPPENAVTRVLILLPTRELCVQVFQVAKDLSKYTTIDIALSVGGLDLRTQVAVLTKMPDIVIATPGRLLDHLKNTPNFGIDGVEILVLDEADRLLDEHFEEQMKDIMDQCAANRQTMLFSATMTDKVQRLALVSLKNPVKVFVNSNTTVAKNLRQEFIRLRVNQENSRTAVLAHLVTRDFSRNCMVFVPRKYLCHYFVIMLRFLGIEAGELHSDLKQAERLIALQKFKEGEHGVLIATDVAARGLDIKGVKTVINYMLPRTYASYVHRVGRTARAGHGGRSVSIASDKEYTMLREIKKCSKSPLFERLIDK</sequence>
<evidence type="ECO:0000256" key="6">
    <source>
        <dbReference type="PROSITE-ProRule" id="PRU00552"/>
    </source>
</evidence>
<keyword evidence="2 7" id="KW-0547">Nucleotide-binding</keyword>
<dbReference type="InterPro" id="IPR050079">
    <property type="entry name" value="DEAD_box_RNA_helicase"/>
</dbReference>
<evidence type="ECO:0000256" key="1">
    <source>
        <dbReference type="ARBA" id="ARBA00012552"/>
    </source>
</evidence>
<evidence type="ECO:0000313" key="12">
    <source>
        <dbReference type="EMBL" id="KAK7076091.1"/>
    </source>
</evidence>
<keyword evidence="13" id="KW-1185">Reference proteome</keyword>
<keyword evidence="5 7" id="KW-0067">ATP-binding</keyword>
<dbReference type="InterPro" id="IPR027417">
    <property type="entry name" value="P-loop_NTPase"/>
</dbReference>
<dbReference type="Pfam" id="PF00270">
    <property type="entry name" value="DEAD"/>
    <property type="match status" value="1"/>
</dbReference>
<dbReference type="GO" id="GO:0005829">
    <property type="term" value="C:cytosol"/>
    <property type="evidence" value="ECO:0007669"/>
    <property type="project" value="TreeGrafter"/>
</dbReference>
<accession>A0AAN8X4I8</accession>
<dbReference type="Gene3D" id="3.40.50.300">
    <property type="entry name" value="P-loop containing nucleotide triphosphate hydrolases"/>
    <property type="match status" value="2"/>
</dbReference>
<name>A0AAN8X4I8_HALRR</name>
<dbReference type="GO" id="GO:0016787">
    <property type="term" value="F:hydrolase activity"/>
    <property type="evidence" value="ECO:0007669"/>
    <property type="project" value="UniProtKB-KW"/>
</dbReference>
<dbReference type="Pfam" id="PF00271">
    <property type="entry name" value="Helicase_C"/>
    <property type="match status" value="1"/>
</dbReference>
<dbReference type="PROSITE" id="PS00039">
    <property type="entry name" value="DEAD_ATP_HELICASE"/>
    <property type="match status" value="1"/>
</dbReference>
<dbReference type="PROSITE" id="PS51192">
    <property type="entry name" value="HELICASE_ATP_BIND_1"/>
    <property type="match status" value="1"/>
</dbReference>
<dbReference type="EMBL" id="JAXCGZ010009863">
    <property type="protein sequence ID" value="KAK7076091.1"/>
    <property type="molecule type" value="Genomic_DNA"/>
</dbReference>
<evidence type="ECO:0000259" key="10">
    <source>
        <dbReference type="PROSITE" id="PS51194"/>
    </source>
</evidence>
<dbReference type="SMART" id="SM00490">
    <property type="entry name" value="HELICc"/>
    <property type="match status" value="1"/>
</dbReference>
<organism evidence="12 13">
    <name type="scientific">Halocaridina rubra</name>
    <name type="common">Hawaiian red shrimp</name>
    <dbReference type="NCBI Taxonomy" id="373956"/>
    <lineage>
        <taxon>Eukaryota</taxon>
        <taxon>Metazoa</taxon>
        <taxon>Ecdysozoa</taxon>
        <taxon>Arthropoda</taxon>
        <taxon>Crustacea</taxon>
        <taxon>Multicrustacea</taxon>
        <taxon>Malacostraca</taxon>
        <taxon>Eumalacostraca</taxon>
        <taxon>Eucarida</taxon>
        <taxon>Decapoda</taxon>
        <taxon>Pleocyemata</taxon>
        <taxon>Caridea</taxon>
        <taxon>Atyoidea</taxon>
        <taxon>Atyidae</taxon>
        <taxon>Halocaridina</taxon>
    </lineage>
</organism>
<dbReference type="InterPro" id="IPR000629">
    <property type="entry name" value="RNA-helicase_DEAD-box_CS"/>
</dbReference>
<comment type="similarity">
    <text evidence="7">Belongs to the DEAD box helicase family.</text>
</comment>
<dbReference type="SUPFAM" id="SSF52540">
    <property type="entry name" value="P-loop containing nucleoside triphosphate hydrolases"/>
    <property type="match status" value="2"/>
</dbReference>
<evidence type="ECO:0000259" key="9">
    <source>
        <dbReference type="PROSITE" id="PS51192"/>
    </source>
</evidence>